<organism evidence="2 3">
    <name type="scientific">Salix brachista</name>
    <dbReference type="NCBI Taxonomy" id="2182728"/>
    <lineage>
        <taxon>Eukaryota</taxon>
        <taxon>Viridiplantae</taxon>
        <taxon>Streptophyta</taxon>
        <taxon>Embryophyta</taxon>
        <taxon>Tracheophyta</taxon>
        <taxon>Spermatophyta</taxon>
        <taxon>Magnoliopsida</taxon>
        <taxon>eudicotyledons</taxon>
        <taxon>Gunneridae</taxon>
        <taxon>Pentapetalae</taxon>
        <taxon>rosids</taxon>
        <taxon>fabids</taxon>
        <taxon>Malpighiales</taxon>
        <taxon>Salicaceae</taxon>
        <taxon>Saliceae</taxon>
        <taxon>Salix</taxon>
    </lineage>
</organism>
<proteinExistence type="predicted"/>
<feature type="transmembrane region" description="Helical" evidence="1">
    <location>
        <begin position="413"/>
        <end position="433"/>
    </location>
</feature>
<evidence type="ECO:0000313" key="3">
    <source>
        <dbReference type="Proteomes" id="UP000326939"/>
    </source>
</evidence>
<evidence type="ECO:0000256" key="1">
    <source>
        <dbReference type="SAM" id="Phobius"/>
    </source>
</evidence>
<sequence>MVLCKIYRALWKQLIVESWHILFASCRKRRGGGFKVLEGSDEGGFGFEREIGDSVRGFGFGFSRFGVSCSGLSRLCVRGSGFAVWGFRFGVLSCRLRVRGFGLSVSQFEVSGSGFHCSGFRGFGLRVLGFRGSAFRVWGFAVQGFQGTGFRVGFSRFRVSCSGFVVQGYRVCVGFGVFGVPGLGFGVSGSGFRGFRFGVSNCRFRVQGFAVQGFGFGVSGSGFHGSGFRGSRFGVSGSGIRCSGFRVSRFTVFGVQGFGLGRFRVSRLGFRVSRLGLRVSGSWFRVRGFKFRVWGSGFRVQGSRLSRYEVSGPHRSLIMIGFWFGLRIRRFRFKFSVSAGSSLGFEFGLGSSEGFAFGVSSFEVRGFAVRGFRGSVFRVRDFAVRGFEFRVGGSGYGVSGFRGSGFNVWGSRFGVIGVVRLGFGVSSFAVSRFRVSRFGVSSQGFGAFGVQGFWGFGFEVGVWVCLGLGVRFQSWVLGYRFVFGVLIRVSSLSCLGVLILNFAGSRFDFWAGLESDGFPGFSSVQEFRVGSVESVERSSSSSAEGRGSRSEEVEVWFEVRFSRFRVWFQLRFHGSCPGSGSRFGLALGHVEGFQSGFEFGPVGVLAEEFLPWVGWSHGSGLSFRVEVFVFDVGFRVGFDVNRVSSFGFGGFKVAVSFCSQVGLGSCPGFVDSCLRSSFVFEFDGRVEGSRFHVREVRIRDSGWVVIRSLLWDFTFGLEGWFAVWVHGRGLVGSFGFGVLRVEVWGLGWLVLALSLWVQGSLGFARVSLVRFKFAVRVMSFRVELVVQYWGLEFRRFWGFSGSWVSVSAGWVGVGFKRVEDLVYRGFTVRVSG</sequence>
<name>A0A5N5KH85_9ROSI</name>
<keyword evidence="1" id="KW-0472">Membrane</keyword>
<dbReference type="AlphaFoldDB" id="A0A5N5KH85"/>
<comment type="caution">
    <text evidence="2">The sequence shown here is derived from an EMBL/GenBank/DDBJ whole genome shotgun (WGS) entry which is preliminary data.</text>
</comment>
<accession>A0A5N5KH85</accession>
<feature type="transmembrane region" description="Helical" evidence="1">
    <location>
        <begin position="481"/>
        <end position="503"/>
    </location>
</feature>
<keyword evidence="3" id="KW-1185">Reference proteome</keyword>
<keyword evidence="1" id="KW-0812">Transmembrane</keyword>
<evidence type="ECO:0000313" key="2">
    <source>
        <dbReference type="EMBL" id="KAB5529715.1"/>
    </source>
</evidence>
<feature type="transmembrane region" description="Helical" evidence="1">
    <location>
        <begin position="704"/>
        <end position="723"/>
    </location>
</feature>
<keyword evidence="1" id="KW-1133">Transmembrane helix</keyword>
<dbReference type="Proteomes" id="UP000326939">
    <property type="component" value="Chromosome 13"/>
</dbReference>
<dbReference type="EMBL" id="VDCV01000013">
    <property type="protein sequence ID" value="KAB5529715.1"/>
    <property type="molecule type" value="Genomic_DNA"/>
</dbReference>
<feature type="transmembrane region" description="Helical" evidence="1">
    <location>
        <begin position="445"/>
        <end position="469"/>
    </location>
</feature>
<protein>
    <submittedName>
        <fullName evidence="2">Uncharacterized protein</fullName>
    </submittedName>
</protein>
<feature type="transmembrane region" description="Helical" evidence="1">
    <location>
        <begin position="743"/>
        <end position="761"/>
    </location>
</feature>
<gene>
    <name evidence="2" type="ORF">DKX38_019796</name>
</gene>
<reference evidence="3" key="1">
    <citation type="journal article" date="2019" name="Gigascience">
        <title>De novo genome assembly of the endangered Acer yangbiense, a plant species with extremely small populations endemic to Yunnan Province, China.</title>
        <authorList>
            <person name="Yang J."/>
            <person name="Wariss H.M."/>
            <person name="Tao L."/>
            <person name="Zhang R."/>
            <person name="Yun Q."/>
            <person name="Hollingsworth P."/>
            <person name="Dao Z."/>
            <person name="Luo G."/>
            <person name="Guo H."/>
            <person name="Ma Y."/>
            <person name="Sun W."/>
        </authorList>
    </citation>
    <scope>NUCLEOTIDE SEQUENCE [LARGE SCALE GENOMIC DNA]</scope>
    <source>
        <strain evidence="3">cv. br00</strain>
    </source>
</reference>